<dbReference type="SUPFAM" id="SSF51735">
    <property type="entry name" value="NAD(P)-binding Rossmann-fold domains"/>
    <property type="match status" value="1"/>
</dbReference>
<accession>A0A813TYZ8</accession>
<dbReference type="InterPro" id="IPR001509">
    <property type="entry name" value="Epimerase_deHydtase"/>
</dbReference>
<comment type="caution">
    <text evidence="2">The sequence shown here is derived from an EMBL/GenBank/DDBJ whole genome shotgun (WGS) entry which is preliminary data.</text>
</comment>
<dbReference type="GO" id="GO:0005829">
    <property type="term" value="C:cytosol"/>
    <property type="evidence" value="ECO:0007669"/>
    <property type="project" value="TreeGrafter"/>
</dbReference>
<dbReference type="GO" id="GO:0005996">
    <property type="term" value="P:monosaccharide metabolic process"/>
    <property type="evidence" value="ECO:0007669"/>
    <property type="project" value="TreeGrafter"/>
</dbReference>
<gene>
    <name evidence="2" type="ORF">OXX778_LOCUS7336</name>
</gene>
<dbReference type="Gene3D" id="3.40.50.720">
    <property type="entry name" value="NAD(P)-binding Rossmann-like Domain"/>
    <property type="match status" value="1"/>
</dbReference>
<dbReference type="PANTHER" id="PTHR43725:SF32">
    <property type="entry name" value="NAD-DEPENDENT EPIMERASE_DEHYDRATASE DOMAIN-CONTAINING PROTEIN"/>
    <property type="match status" value="1"/>
</dbReference>
<proteinExistence type="predicted"/>
<dbReference type="AlphaFoldDB" id="A0A813TYZ8"/>
<protein>
    <recommendedName>
        <fullName evidence="1">NAD-dependent epimerase/dehydratase domain-containing protein</fullName>
    </recommendedName>
</protein>
<dbReference type="InterPro" id="IPR036291">
    <property type="entry name" value="NAD(P)-bd_dom_sf"/>
</dbReference>
<dbReference type="Pfam" id="PF01370">
    <property type="entry name" value="Epimerase"/>
    <property type="match status" value="1"/>
</dbReference>
<evidence type="ECO:0000259" key="1">
    <source>
        <dbReference type="Pfam" id="PF01370"/>
    </source>
</evidence>
<dbReference type="EMBL" id="CAJNOC010000929">
    <property type="protein sequence ID" value="CAF0818450.1"/>
    <property type="molecule type" value="Genomic_DNA"/>
</dbReference>
<feature type="domain" description="NAD-dependent epimerase/dehydratase" evidence="1">
    <location>
        <begin position="5"/>
        <end position="252"/>
    </location>
</feature>
<organism evidence="2 3">
    <name type="scientific">Brachionus calyciflorus</name>
    <dbReference type="NCBI Taxonomy" id="104777"/>
    <lineage>
        <taxon>Eukaryota</taxon>
        <taxon>Metazoa</taxon>
        <taxon>Spiralia</taxon>
        <taxon>Gnathifera</taxon>
        <taxon>Rotifera</taxon>
        <taxon>Eurotatoria</taxon>
        <taxon>Monogononta</taxon>
        <taxon>Pseudotrocha</taxon>
        <taxon>Ploima</taxon>
        <taxon>Brachionidae</taxon>
        <taxon>Brachionus</taxon>
    </lineage>
</organism>
<keyword evidence="3" id="KW-1185">Reference proteome</keyword>
<sequence>MSKTILILGGNGFIGAECVEYLLDNNDDYNLILVNRNNWDDWDTRERIKSRIKLNIKCDRKTDSLKDALKDYLDNEDFKFEAVIDFSAYKSRVIKNFFQDIPSEKVKLYILISTDSVYEVSEINRERENLILYETDSVRPENKSEREKLKELDSYGHHKLKCEEELLKQKSLSYVILRLPDVIGKRDSTNRFWFYQMYLEFLEYKNPGQKHEIEISKFYLDKKTSYVYVGDVAKVIKKVLDSNVKNEIFNLGYDETLTIGDVLSLIGSFIKPGLADRIKCVPVENCAKYIYEPFPSVTKGPVSTEKVKQILGFEPSNLNETFKESVEFYKDAYEKFESDRRIIEKELKNEWIKSKNEQEKFKNFINSYIKK</sequence>
<evidence type="ECO:0000313" key="2">
    <source>
        <dbReference type="EMBL" id="CAF0818450.1"/>
    </source>
</evidence>
<reference evidence="2" key="1">
    <citation type="submission" date="2021-02" db="EMBL/GenBank/DDBJ databases">
        <authorList>
            <person name="Nowell W R."/>
        </authorList>
    </citation>
    <scope>NUCLEOTIDE SEQUENCE</scope>
    <source>
        <strain evidence="2">Ploen Becks lab</strain>
    </source>
</reference>
<dbReference type="PANTHER" id="PTHR43725">
    <property type="entry name" value="UDP-GLUCOSE 4-EPIMERASE"/>
    <property type="match status" value="1"/>
</dbReference>
<dbReference type="GO" id="GO:0003978">
    <property type="term" value="F:UDP-glucose 4-epimerase activity"/>
    <property type="evidence" value="ECO:0007669"/>
    <property type="project" value="TreeGrafter"/>
</dbReference>
<name>A0A813TYZ8_9BILA</name>
<dbReference type="OrthoDB" id="16464at2759"/>
<dbReference type="Proteomes" id="UP000663879">
    <property type="component" value="Unassembled WGS sequence"/>
</dbReference>
<evidence type="ECO:0000313" key="3">
    <source>
        <dbReference type="Proteomes" id="UP000663879"/>
    </source>
</evidence>